<dbReference type="EMBL" id="FQZR01000003">
    <property type="protein sequence ID" value="SHJ06783.1"/>
    <property type="molecule type" value="Genomic_DNA"/>
</dbReference>
<keyword evidence="1" id="KW-0472">Membrane</keyword>
<dbReference type="RefSeq" id="WP_020000499.1">
    <property type="nucleotide sequence ID" value="NZ_CP192219.1"/>
</dbReference>
<gene>
    <name evidence="2" type="ORF">AB2Z07_16730</name>
    <name evidence="3" type="ORF">SAMN05660830_01538</name>
</gene>
<proteinExistence type="predicted"/>
<dbReference type="Proteomes" id="UP000184001">
    <property type="component" value="Unassembled WGS sequence"/>
</dbReference>
<evidence type="ECO:0000313" key="5">
    <source>
        <dbReference type="Proteomes" id="UP001568358"/>
    </source>
</evidence>
<accession>A0A8G2FAQ2</accession>
<keyword evidence="1" id="KW-0812">Transmembrane</keyword>
<feature type="transmembrane region" description="Helical" evidence="1">
    <location>
        <begin position="35"/>
        <end position="54"/>
    </location>
</feature>
<organism evidence="3 4">
    <name type="scientific">Halodesulfovibrio aestuarii</name>
    <dbReference type="NCBI Taxonomy" id="126333"/>
    <lineage>
        <taxon>Bacteria</taxon>
        <taxon>Pseudomonadati</taxon>
        <taxon>Thermodesulfobacteriota</taxon>
        <taxon>Desulfovibrionia</taxon>
        <taxon>Desulfovibrionales</taxon>
        <taxon>Desulfovibrionaceae</taxon>
        <taxon>Halodesulfovibrio</taxon>
    </lineage>
</organism>
<comment type="caution">
    <text evidence="3">The sequence shown here is derived from an EMBL/GenBank/DDBJ whole genome shotgun (WGS) entry which is preliminary data.</text>
</comment>
<evidence type="ECO:0000313" key="2">
    <source>
        <dbReference type="EMBL" id="MEZ6855114.1"/>
    </source>
</evidence>
<protein>
    <submittedName>
        <fullName evidence="3">Uncharacterized protein</fullName>
    </submittedName>
</protein>
<feature type="transmembrane region" description="Helical" evidence="1">
    <location>
        <begin position="12"/>
        <end position="29"/>
    </location>
</feature>
<reference evidence="3 4" key="1">
    <citation type="submission" date="2016-11" db="EMBL/GenBank/DDBJ databases">
        <authorList>
            <person name="Varghese N."/>
            <person name="Submissions S."/>
        </authorList>
    </citation>
    <scope>NUCLEOTIDE SEQUENCE [LARGE SCALE GENOMIC DNA]</scope>
    <source>
        <strain evidence="3 4">DSM 17919</strain>
    </source>
</reference>
<evidence type="ECO:0000256" key="1">
    <source>
        <dbReference type="SAM" id="Phobius"/>
    </source>
</evidence>
<dbReference type="AlphaFoldDB" id="A0A8G2FAQ2"/>
<feature type="transmembrane region" description="Helical" evidence="1">
    <location>
        <begin position="91"/>
        <end position="110"/>
    </location>
</feature>
<dbReference type="EMBL" id="JBFSOO010000030">
    <property type="protein sequence ID" value="MEZ6855114.1"/>
    <property type="molecule type" value="Genomic_DNA"/>
</dbReference>
<dbReference type="Proteomes" id="UP001568358">
    <property type="component" value="Unassembled WGS sequence"/>
</dbReference>
<reference evidence="2 5" key="2">
    <citation type="submission" date="2024-07" db="EMBL/GenBank/DDBJ databases">
        <title>Active virus-host system and metabolic interactions in a Lokiarchaeon culture.</title>
        <authorList>
            <person name="Ponce Toledo R.I."/>
            <person name="Rodrigues Oliveira T."/>
            <person name="Schleper C."/>
        </authorList>
    </citation>
    <scope>NUCLEOTIDE SEQUENCE [LARGE SCALE GENOMIC DNA]</scope>
    <source>
        <strain evidence="2 5">B35</strain>
    </source>
</reference>
<name>A0A8G2FAQ2_9BACT</name>
<keyword evidence="5" id="KW-1185">Reference proteome</keyword>
<keyword evidence="1" id="KW-1133">Transmembrane helix</keyword>
<sequence length="136" mass="15567">MNHNNFSKFRVPLMDAGLALSTIGLILHYRTDNPFMRILILIGIAMYCGARGYCYVTENAPLSAKLIALDLVTITGVVSLLYYITESYMWELRWIFLTSIAYYVTVRTAYGVELTHRRAIPLKEKIIGSCQVFFKK</sequence>
<evidence type="ECO:0000313" key="3">
    <source>
        <dbReference type="EMBL" id="SHJ06783.1"/>
    </source>
</evidence>
<feature type="transmembrane region" description="Helical" evidence="1">
    <location>
        <begin position="66"/>
        <end position="85"/>
    </location>
</feature>
<evidence type="ECO:0000313" key="4">
    <source>
        <dbReference type="Proteomes" id="UP000184001"/>
    </source>
</evidence>